<dbReference type="RefSeq" id="YP_010800672.1">
    <property type="nucleotide sequence ID" value="NC_076895.1"/>
</dbReference>
<keyword evidence="1" id="KW-0812">Transmembrane</keyword>
<evidence type="ECO:0000313" key="2">
    <source>
        <dbReference type="EMBL" id="QKE44425.1"/>
    </source>
</evidence>
<name>A0AAE7B4D6_9VIRU</name>
<keyword evidence="3" id="KW-1185">Reference proteome</keyword>
<dbReference type="Proteomes" id="UP000830293">
    <property type="component" value="Segment"/>
</dbReference>
<feature type="transmembrane region" description="Helical" evidence="1">
    <location>
        <begin position="52"/>
        <end position="70"/>
    </location>
</feature>
<keyword evidence="1" id="KW-1133">Transmembrane helix</keyword>
<reference evidence="2" key="1">
    <citation type="submission" date="2020-04" db="EMBL/GenBank/DDBJ databases">
        <title>A mysterious 80 nm amoeba virus with a near complete 'ORFan genome' challenges the classification of DNA viruses.</title>
        <authorList>
            <person name="Boratto P.V.M."/>
            <person name="Oliveira G.P."/>
            <person name="Machado T.B."/>
            <person name="Andrade A.C.S.P."/>
            <person name="Baudoin J.P."/>
            <person name="Klose T."/>
            <person name="Azza S."/>
            <person name="Decloquement P."/>
            <person name="Chabriere E."/>
            <person name="Colson P."/>
            <person name="Levasseur A."/>
            <person name="La Scola B."/>
            <person name="Abrahao J.S."/>
        </authorList>
    </citation>
    <scope>NUCLEOTIDE SEQUENCE</scope>
    <source>
        <strain evidence="2">BHMG</strain>
    </source>
</reference>
<sequence length="137" mass="15013">MKMNSNLFGDRLKSYVTRPEDTSWTFTAVLATALILLVAATCILLQRAMGTLFVPFVAGCALAATLHSVLATVSVRTARTGATTRCSTLMSELRTSIARTRICQTIYSVWWRWNTPAGTIQPTQRCGTATSDKYSDL</sequence>
<dbReference type="KEGG" id="vg:80539308"/>
<dbReference type="GeneID" id="80539308"/>
<protein>
    <submittedName>
        <fullName evidence="2">Uncharacterized protein</fullName>
    </submittedName>
</protein>
<dbReference type="EMBL" id="MT293574">
    <property type="protein sequence ID" value="QKE44425.1"/>
    <property type="molecule type" value="Genomic_DNA"/>
</dbReference>
<keyword evidence="1" id="KW-0472">Membrane</keyword>
<feature type="transmembrane region" description="Helical" evidence="1">
    <location>
        <begin position="24"/>
        <end position="45"/>
    </location>
</feature>
<organism evidence="2 3">
    <name type="scientific">Yaravirus sp. 'brasiliensis'</name>
    <dbReference type="NCBI Taxonomy" id="2739681"/>
    <lineage>
        <taxon>Viruses</taxon>
        <taxon>Varidnaviria</taxon>
        <taxon>Bamfordvirae</taxon>
        <taxon>Nucleocytoviricota</taxon>
        <taxon>Mriyaviricetes</taxon>
        <taxon>Yaraviridae</taxon>
        <taxon>Yaravirus</taxon>
        <taxon>Yaravirus brasiliense</taxon>
    </lineage>
</organism>
<evidence type="ECO:0000256" key="1">
    <source>
        <dbReference type="SAM" id="Phobius"/>
    </source>
</evidence>
<evidence type="ECO:0000313" key="3">
    <source>
        <dbReference type="Proteomes" id="UP000830293"/>
    </source>
</evidence>
<accession>A0AAE7B4D6</accession>
<proteinExistence type="predicted"/>